<dbReference type="RefSeq" id="WP_169384451.1">
    <property type="nucleotide sequence ID" value="NZ_JAAXLA010000070.1"/>
</dbReference>
<comment type="caution">
    <text evidence="5">The sequence shown here is derived from an EMBL/GenBank/DDBJ whole genome shotgun (WGS) entry which is preliminary data.</text>
</comment>
<dbReference type="SUPFAM" id="SSF51905">
    <property type="entry name" value="FAD/NAD(P)-binding domain"/>
    <property type="match status" value="1"/>
</dbReference>
<dbReference type="InterPro" id="IPR050097">
    <property type="entry name" value="Ferredoxin-NADP_redctase_2"/>
</dbReference>
<accession>A0ABX1SHB8</accession>
<dbReference type="Pfam" id="PF07992">
    <property type="entry name" value="Pyr_redox_2"/>
    <property type="match status" value="1"/>
</dbReference>
<dbReference type="InterPro" id="IPR023753">
    <property type="entry name" value="FAD/NAD-binding_dom"/>
</dbReference>
<evidence type="ECO:0000256" key="3">
    <source>
        <dbReference type="ARBA" id="ARBA00048132"/>
    </source>
</evidence>
<dbReference type="Gene3D" id="3.50.50.60">
    <property type="entry name" value="FAD/NAD(P)-binding domain"/>
    <property type="match status" value="2"/>
</dbReference>
<proteinExistence type="predicted"/>
<evidence type="ECO:0000313" key="5">
    <source>
        <dbReference type="EMBL" id="NMI00987.1"/>
    </source>
</evidence>
<keyword evidence="1" id="KW-0285">Flavoprotein</keyword>
<dbReference type="Proteomes" id="UP000820669">
    <property type="component" value="Unassembled WGS sequence"/>
</dbReference>
<name>A0ABX1SHB8_9PSEU</name>
<dbReference type="InterPro" id="IPR036188">
    <property type="entry name" value="FAD/NAD-bd_sf"/>
</dbReference>
<gene>
    <name evidence="5" type="ORF">HF526_27335</name>
</gene>
<dbReference type="PRINTS" id="PR00368">
    <property type="entry name" value="FADPNR"/>
</dbReference>
<evidence type="ECO:0000313" key="6">
    <source>
        <dbReference type="Proteomes" id="UP000820669"/>
    </source>
</evidence>
<evidence type="ECO:0000256" key="2">
    <source>
        <dbReference type="ARBA" id="ARBA00023002"/>
    </source>
</evidence>
<organism evidence="5 6">
    <name type="scientific">Pseudonocardia acidicola</name>
    <dbReference type="NCBI Taxonomy" id="2724939"/>
    <lineage>
        <taxon>Bacteria</taxon>
        <taxon>Bacillati</taxon>
        <taxon>Actinomycetota</taxon>
        <taxon>Actinomycetes</taxon>
        <taxon>Pseudonocardiales</taxon>
        <taxon>Pseudonocardiaceae</taxon>
        <taxon>Pseudonocardia</taxon>
    </lineage>
</organism>
<reference evidence="5 6" key="1">
    <citation type="submission" date="2020-04" db="EMBL/GenBank/DDBJ databases">
        <authorList>
            <person name="Klaysubun C."/>
            <person name="Duangmal K."/>
            <person name="Lipun K."/>
        </authorList>
    </citation>
    <scope>NUCLEOTIDE SEQUENCE [LARGE SCALE GENOMIC DNA]</scope>
    <source>
        <strain evidence="5 6">K10HN5</strain>
    </source>
</reference>
<keyword evidence="2" id="KW-0560">Oxidoreductase</keyword>
<dbReference type="EMBL" id="JAAXLA010000070">
    <property type="protein sequence ID" value="NMI00987.1"/>
    <property type="molecule type" value="Genomic_DNA"/>
</dbReference>
<sequence length="344" mass="36010">MVVTEVIVVTDRLSNSYDVVVVGGGAAGLSGALTLARARRRVLVLDAGHPRNAPASGVHGLLSLDGTDPAELLDRGRAEVRRYGGQVVSGEVETVVRDDDGFVVEPAGGRTVRARRLLVATGLVDELPDLPGLRERWGRDVLHCPYCHGWEVRDQAVGVLATGPVSVHQALLFRQWTDDVAFFSRALPLTDEHAEQLAARGVHVVDGEVTALEIAGDRLVGVRMGDGTVVGREAVAVAPRMAARAGFLAGLGLQPAPHPMGEYVAADPTGRTDVSGVWVAGNVTDLAAQVSVAAAAGAAAAAQINADLVAEDTRRAVQALRDPFSAETEARVGELVPGDRRHGL</sequence>
<protein>
    <submittedName>
        <fullName evidence="5">NAD(P)/FAD-dependent oxidoreductase</fullName>
    </submittedName>
</protein>
<comment type="catalytic activity">
    <reaction evidence="3">
        <text>[thioredoxin]-dithiol + NADP(+) = [thioredoxin]-disulfide + NADPH + H(+)</text>
        <dbReference type="Rhea" id="RHEA:20345"/>
        <dbReference type="Rhea" id="RHEA-COMP:10698"/>
        <dbReference type="Rhea" id="RHEA-COMP:10700"/>
        <dbReference type="ChEBI" id="CHEBI:15378"/>
        <dbReference type="ChEBI" id="CHEBI:29950"/>
        <dbReference type="ChEBI" id="CHEBI:50058"/>
        <dbReference type="ChEBI" id="CHEBI:57783"/>
        <dbReference type="ChEBI" id="CHEBI:58349"/>
        <dbReference type="EC" id="1.8.1.9"/>
    </reaction>
</comment>
<keyword evidence="6" id="KW-1185">Reference proteome</keyword>
<evidence type="ECO:0000259" key="4">
    <source>
        <dbReference type="Pfam" id="PF07992"/>
    </source>
</evidence>
<dbReference type="PANTHER" id="PTHR48105">
    <property type="entry name" value="THIOREDOXIN REDUCTASE 1-RELATED-RELATED"/>
    <property type="match status" value="1"/>
</dbReference>
<dbReference type="PRINTS" id="PR00469">
    <property type="entry name" value="PNDRDTASEII"/>
</dbReference>
<feature type="domain" description="FAD/NAD(P)-binding" evidence="4">
    <location>
        <begin position="17"/>
        <end position="297"/>
    </location>
</feature>
<evidence type="ECO:0000256" key="1">
    <source>
        <dbReference type="ARBA" id="ARBA00022630"/>
    </source>
</evidence>